<dbReference type="SMART" id="SM00646">
    <property type="entry name" value="Ami_3"/>
    <property type="match status" value="1"/>
</dbReference>
<dbReference type="Pfam" id="PF01832">
    <property type="entry name" value="Glucosaminidase"/>
    <property type="match status" value="1"/>
</dbReference>
<dbReference type="Pfam" id="PF07538">
    <property type="entry name" value="ChW"/>
    <property type="match status" value="7"/>
</dbReference>
<feature type="chain" id="PRO_5031491105" description="MurNAc-LAA domain-containing protein" evidence="2">
    <location>
        <begin position="28"/>
        <end position="1236"/>
    </location>
</feature>
<dbReference type="PANTHER" id="PTHR30404">
    <property type="entry name" value="N-ACETYLMURAMOYL-L-ALANINE AMIDASE"/>
    <property type="match status" value="1"/>
</dbReference>
<dbReference type="GO" id="GO:0009253">
    <property type="term" value="P:peptidoglycan catabolic process"/>
    <property type="evidence" value="ECO:0007669"/>
    <property type="project" value="InterPro"/>
</dbReference>
<proteinExistence type="predicted"/>
<dbReference type="AlphaFoldDB" id="A0A7X2N166"/>
<accession>A0A7X2N166</accession>
<dbReference type="Proteomes" id="UP000470082">
    <property type="component" value="Unassembled WGS sequence"/>
</dbReference>
<dbReference type="Pfam" id="PF01520">
    <property type="entry name" value="Amidase_3"/>
    <property type="match status" value="1"/>
</dbReference>
<dbReference type="SUPFAM" id="SSF50370">
    <property type="entry name" value="Ricin B-like lectins"/>
    <property type="match status" value="1"/>
</dbReference>
<name>A0A7X2N166_9FIRM</name>
<evidence type="ECO:0000256" key="2">
    <source>
        <dbReference type="SAM" id="SignalP"/>
    </source>
</evidence>
<comment type="caution">
    <text evidence="4">The sequence shown here is derived from an EMBL/GenBank/DDBJ whole genome shotgun (WGS) entry which is preliminary data.</text>
</comment>
<evidence type="ECO:0000256" key="1">
    <source>
        <dbReference type="ARBA" id="ARBA00022801"/>
    </source>
</evidence>
<dbReference type="InterPro" id="IPR050695">
    <property type="entry name" value="N-acetylmuramoyl_amidase_3"/>
</dbReference>
<dbReference type="InterPro" id="IPR002901">
    <property type="entry name" value="MGlyc_endo_b_GlcNAc-like_dom"/>
</dbReference>
<dbReference type="InterPro" id="IPR002508">
    <property type="entry name" value="MurNAc-LAA_cat"/>
</dbReference>
<feature type="domain" description="MurNAc-LAA" evidence="3">
    <location>
        <begin position="304"/>
        <end position="440"/>
    </location>
</feature>
<evidence type="ECO:0000313" key="4">
    <source>
        <dbReference type="EMBL" id="MSS00551.1"/>
    </source>
</evidence>
<dbReference type="GO" id="GO:0004040">
    <property type="term" value="F:amidase activity"/>
    <property type="evidence" value="ECO:0007669"/>
    <property type="project" value="InterPro"/>
</dbReference>
<evidence type="ECO:0000259" key="3">
    <source>
        <dbReference type="SMART" id="SM00646"/>
    </source>
</evidence>
<dbReference type="Gene3D" id="3.40.630.40">
    <property type="entry name" value="Zn-dependent exopeptidases"/>
    <property type="match status" value="1"/>
</dbReference>
<dbReference type="CDD" id="cd00161">
    <property type="entry name" value="beta-trefoil_Ricin-like"/>
    <property type="match status" value="1"/>
</dbReference>
<reference evidence="4 5" key="1">
    <citation type="submission" date="2019-08" db="EMBL/GenBank/DDBJ databases">
        <title>In-depth cultivation of the pig gut microbiome towards novel bacterial diversity and tailored functional studies.</title>
        <authorList>
            <person name="Wylensek D."/>
            <person name="Hitch T.C.A."/>
            <person name="Clavel T."/>
        </authorList>
    </citation>
    <scope>NUCLEOTIDE SEQUENCE [LARGE SCALE GENOMIC DNA]</scope>
    <source>
        <strain evidence="4 5">LKV-178-WT-2G</strain>
    </source>
</reference>
<dbReference type="PANTHER" id="PTHR30404:SF0">
    <property type="entry name" value="N-ACETYLMURAMOYL-L-ALANINE AMIDASE AMIC"/>
    <property type="match status" value="1"/>
</dbReference>
<protein>
    <recommendedName>
        <fullName evidence="3">MurNAc-LAA domain-containing protein</fullName>
    </recommendedName>
</protein>
<dbReference type="RefSeq" id="WP_154459026.1">
    <property type="nucleotide sequence ID" value="NZ_VUMM01000001.1"/>
</dbReference>
<feature type="signal peptide" evidence="2">
    <location>
        <begin position="1"/>
        <end position="27"/>
    </location>
</feature>
<keyword evidence="1" id="KW-0378">Hydrolase</keyword>
<gene>
    <name evidence="4" type="ORF">FYJ50_00215</name>
</gene>
<evidence type="ECO:0000313" key="5">
    <source>
        <dbReference type="Proteomes" id="UP000470082"/>
    </source>
</evidence>
<dbReference type="GO" id="GO:0030288">
    <property type="term" value="C:outer membrane-bounded periplasmic space"/>
    <property type="evidence" value="ECO:0007669"/>
    <property type="project" value="TreeGrafter"/>
</dbReference>
<dbReference type="GO" id="GO:0008745">
    <property type="term" value="F:N-acetylmuramoyl-L-alanine amidase activity"/>
    <property type="evidence" value="ECO:0007669"/>
    <property type="project" value="InterPro"/>
</dbReference>
<dbReference type="EMBL" id="VUMM01000001">
    <property type="protein sequence ID" value="MSS00551.1"/>
    <property type="molecule type" value="Genomic_DNA"/>
</dbReference>
<organism evidence="4 5">
    <name type="scientific">Floccifex porci</name>
    <dbReference type="NCBI Taxonomy" id="2606629"/>
    <lineage>
        <taxon>Bacteria</taxon>
        <taxon>Bacillati</taxon>
        <taxon>Bacillota</taxon>
        <taxon>Erysipelotrichia</taxon>
        <taxon>Erysipelotrichales</taxon>
        <taxon>Erysipelotrichaceae</taxon>
        <taxon>Floccifex</taxon>
    </lineage>
</organism>
<sequence>MKRVLKLSFSIFLAMTMSLSNFVSIFAQEEQSEQIVEIQNEIENEDLDVEENINSEEMNVESQIEDSDTNTELTGDSTCIEYFLLEESNVSSTQNFVLSLLKDEGYTNFSIDVSDAYGNIFNVESNERVNNLIKFTESFSSGAYIVTKIHYQLNEQNYVISLSDIGIEAKFGVNQEVYSENELVDLEEISEGSSSQEGVVSIDSENMHSSSEIIKEELNVPQSYSISSYALDNESDEIILCLDPGHGGSDSGTYTYYSSQNGLYEKYYNLKIAQYCKQELEKYANVKVYLTRYDDTDLDLKERAQIASDYGASYLISFHLNGLNGTNRGAVIFYPNTNYRPDLSEDGKVVAQSVLNELTALGIQSMGIRTNTIDGHDEKYDYPDGSEGDYYGVIRHAKNLGITGLIIEHCFADNKADFDAFLSSESKLQNLGIADATGIAKALGLKIYDQDDFVIQNKNIINDGTYMISSNSSYVIGLNSNDVNLSENTNLDLQAWRVINHDNGYVSFMNVYNGKYLNCDGDSLTLSEDDLSMSSLWVVSKQNSNYYIHSGIDIKYVLSNENNQIKLSLNKELENQKWSFISFNQNIASVLYKTHLETVGWTSWKQNGEESGSLTYNQGIQALNLKLSENINGSILYQSLSNNSWGNWQSDGSLSGTTGKGINLEAIRIKLSGEASQKYDIYYRVYSTKYGWQGWAKNGQASGSNSMNSKIVSIQVKLLLKGINPPGSTENCFYEKQISYQTHVQTYGWQETKYDGETSGTTGQSKRLEGITIKLTGTQYSGDILYRTHVQTYGWQDWKSNGQVSGTTGESKRLEAIQIKLSGDISNYYDVYYRVHAQNFGWLGWAKNGESAGTAGYAYRLEAIEIQLVPKGQTAPGSTENCFYEKQISYQTHVQTYGWQETKYDGETSGTTGQSKRLEGITIKLTGTQYSGDILYRTHVQTYGWQEWKSNGQVSGTTGESKRLEAIQIKLSGDISNYYDVYYRVHAQNFGWLGWAKNGESAGTAGYAYRLEAIEIQLVPKGQTAPGSTENCFYEKNIPIEPEQPELPETTLHPIMGNSEVTVNQMVSYFKSKNPNYDTFSKYGTTYDGILASGGAPTIESFCQMYYEEALMEGIKPEIAFAQAMLETGFLQYGGDVKPDQYNFAGMGATGNGVAGNSFDNVRMGIRAHIQHLKCYASTEPLNNDRVDPRWSESLRGKALYVEYLSIPNNPYGTGWAGDPNYAEKLLTMVNDIKAI</sequence>
<dbReference type="SUPFAM" id="SSF53187">
    <property type="entry name" value="Zn-dependent exopeptidases"/>
    <property type="match status" value="1"/>
</dbReference>
<dbReference type="SMART" id="SM00728">
    <property type="entry name" value="ChW"/>
    <property type="match status" value="9"/>
</dbReference>
<dbReference type="InterPro" id="IPR006637">
    <property type="entry name" value="ChW"/>
</dbReference>
<dbReference type="Gene3D" id="2.80.10.50">
    <property type="match status" value="1"/>
</dbReference>
<dbReference type="CDD" id="cd02696">
    <property type="entry name" value="MurNAc-LAA"/>
    <property type="match status" value="1"/>
</dbReference>
<keyword evidence="5" id="KW-1185">Reference proteome</keyword>
<dbReference type="InterPro" id="IPR035992">
    <property type="entry name" value="Ricin_B-like_lectins"/>
</dbReference>
<dbReference type="Gene3D" id="1.10.530.10">
    <property type="match status" value="1"/>
</dbReference>
<keyword evidence="2" id="KW-0732">Signal</keyword>